<proteinExistence type="predicted"/>
<protein>
    <submittedName>
        <fullName evidence="1">33063_t:CDS:1</fullName>
    </submittedName>
</protein>
<comment type="caution">
    <text evidence="1">The sequence shown here is derived from an EMBL/GenBank/DDBJ whole genome shotgun (WGS) entry which is preliminary data.</text>
</comment>
<gene>
    <name evidence="1" type="ORF">GMARGA_LOCUS7177</name>
</gene>
<name>A0ABN7UIR9_GIGMA</name>
<sequence>MLSHHVISSSTVQFHETNKCTLSIPKDDYNIKFLLSHYFKESENPTKKTWIYPDLELEIFTQNQPDAATFTKSTPITKFKKLVTKTAKKFAKENDVSETIEHTHTTFTVILKITLILLQ</sequence>
<keyword evidence="2" id="KW-1185">Reference proteome</keyword>
<evidence type="ECO:0000313" key="1">
    <source>
        <dbReference type="EMBL" id="CAG8607250.1"/>
    </source>
</evidence>
<reference evidence="1 2" key="1">
    <citation type="submission" date="2021-06" db="EMBL/GenBank/DDBJ databases">
        <authorList>
            <person name="Kallberg Y."/>
            <person name="Tangrot J."/>
            <person name="Rosling A."/>
        </authorList>
    </citation>
    <scope>NUCLEOTIDE SEQUENCE [LARGE SCALE GENOMIC DNA]</scope>
    <source>
        <strain evidence="1 2">120-4 pot B 10/14</strain>
    </source>
</reference>
<evidence type="ECO:0000313" key="2">
    <source>
        <dbReference type="Proteomes" id="UP000789901"/>
    </source>
</evidence>
<organism evidence="1 2">
    <name type="scientific">Gigaspora margarita</name>
    <dbReference type="NCBI Taxonomy" id="4874"/>
    <lineage>
        <taxon>Eukaryota</taxon>
        <taxon>Fungi</taxon>
        <taxon>Fungi incertae sedis</taxon>
        <taxon>Mucoromycota</taxon>
        <taxon>Glomeromycotina</taxon>
        <taxon>Glomeromycetes</taxon>
        <taxon>Diversisporales</taxon>
        <taxon>Gigasporaceae</taxon>
        <taxon>Gigaspora</taxon>
    </lineage>
</organism>
<dbReference type="Proteomes" id="UP000789901">
    <property type="component" value="Unassembled WGS sequence"/>
</dbReference>
<dbReference type="EMBL" id="CAJVQB010003409">
    <property type="protein sequence ID" value="CAG8607250.1"/>
    <property type="molecule type" value="Genomic_DNA"/>
</dbReference>
<accession>A0ABN7UIR9</accession>